<organism evidence="1 2">
    <name type="scientific">Nocardia camponoti</name>
    <dbReference type="NCBI Taxonomy" id="1616106"/>
    <lineage>
        <taxon>Bacteria</taxon>
        <taxon>Bacillati</taxon>
        <taxon>Actinomycetota</taxon>
        <taxon>Actinomycetes</taxon>
        <taxon>Mycobacteriales</taxon>
        <taxon>Nocardiaceae</taxon>
        <taxon>Nocardia</taxon>
    </lineage>
</organism>
<gene>
    <name evidence="1" type="ORF">GCM10011591_18980</name>
</gene>
<evidence type="ECO:0000313" key="2">
    <source>
        <dbReference type="Proteomes" id="UP000612956"/>
    </source>
</evidence>
<dbReference type="AlphaFoldDB" id="A0A917QGH1"/>
<comment type="caution">
    <text evidence="1">The sequence shown here is derived from an EMBL/GenBank/DDBJ whole genome shotgun (WGS) entry which is preliminary data.</text>
</comment>
<keyword evidence="2" id="KW-1185">Reference proteome</keyword>
<sequence>MTGAGPYVPNELLSRLVGHRMYSVEFVLNDYLQLRFDGEPGGPGPIVLNCYVWPTVTVDGRVWRESELGYADLLRRLVPGAVVATHEATGSGIHIVLDTGSVGIHPKLDEVYTEVAELRGFADGAWMVWRPGEESFEDLA</sequence>
<proteinExistence type="predicted"/>
<reference evidence="1" key="2">
    <citation type="submission" date="2020-09" db="EMBL/GenBank/DDBJ databases">
        <authorList>
            <person name="Sun Q."/>
            <person name="Zhou Y."/>
        </authorList>
    </citation>
    <scope>NUCLEOTIDE SEQUENCE</scope>
    <source>
        <strain evidence="1">CGMCC 4.7278</strain>
    </source>
</reference>
<dbReference type="EMBL" id="BMMW01000002">
    <property type="protein sequence ID" value="GGK47848.1"/>
    <property type="molecule type" value="Genomic_DNA"/>
</dbReference>
<protein>
    <submittedName>
        <fullName evidence="1">Uncharacterized protein</fullName>
    </submittedName>
</protein>
<accession>A0A917QGH1</accession>
<reference evidence="1" key="1">
    <citation type="journal article" date="2014" name="Int. J. Syst. Evol. Microbiol.">
        <title>Complete genome sequence of Corynebacterium casei LMG S-19264T (=DSM 44701T), isolated from a smear-ripened cheese.</title>
        <authorList>
            <consortium name="US DOE Joint Genome Institute (JGI-PGF)"/>
            <person name="Walter F."/>
            <person name="Albersmeier A."/>
            <person name="Kalinowski J."/>
            <person name="Ruckert C."/>
        </authorList>
    </citation>
    <scope>NUCLEOTIDE SEQUENCE</scope>
    <source>
        <strain evidence="1">CGMCC 4.7278</strain>
    </source>
</reference>
<evidence type="ECO:0000313" key="1">
    <source>
        <dbReference type="EMBL" id="GGK47848.1"/>
    </source>
</evidence>
<name>A0A917QGH1_9NOCA</name>
<dbReference type="Proteomes" id="UP000612956">
    <property type="component" value="Unassembled WGS sequence"/>
</dbReference>